<keyword evidence="1" id="KW-0808">Transferase</keyword>
<dbReference type="InterPro" id="IPR000182">
    <property type="entry name" value="GNAT_dom"/>
</dbReference>
<dbReference type="Proteomes" id="UP000886752">
    <property type="component" value="Unassembled WGS sequence"/>
</dbReference>
<dbReference type="InterPro" id="IPR050769">
    <property type="entry name" value="NAT_camello-type"/>
</dbReference>
<dbReference type="Pfam" id="PF00583">
    <property type="entry name" value="Acetyltransf_1"/>
    <property type="match status" value="1"/>
</dbReference>
<dbReference type="AlphaFoldDB" id="A0A9D1PZ59"/>
<organism evidence="3 4">
    <name type="scientific">Candidatus Desulfovibrio intestinipullorum</name>
    <dbReference type="NCBI Taxonomy" id="2838536"/>
    <lineage>
        <taxon>Bacteria</taxon>
        <taxon>Pseudomonadati</taxon>
        <taxon>Thermodesulfobacteriota</taxon>
        <taxon>Desulfovibrionia</taxon>
        <taxon>Desulfovibrionales</taxon>
        <taxon>Desulfovibrionaceae</taxon>
        <taxon>Desulfovibrio</taxon>
    </lineage>
</organism>
<dbReference type="Gene3D" id="3.40.630.30">
    <property type="match status" value="1"/>
</dbReference>
<evidence type="ECO:0000313" key="3">
    <source>
        <dbReference type="EMBL" id="HIW01590.1"/>
    </source>
</evidence>
<dbReference type="GO" id="GO:0008080">
    <property type="term" value="F:N-acetyltransferase activity"/>
    <property type="evidence" value="ECO:0007669"/>
    <property type="project" value="InterPro"/>
</dbReference>
<dbReference type="EMBL" id="DXHV01000083">
    <property type="protein sequence ID" value="HIW01590.1"/>
    <property type="molecule type" value="Genomic_DNA"/>
</dbReference>
<evidence type="ECO:0000259" key="2">
    <source>
        <dbReference type="PROSITE" id="PS51186"/>
    </source>
</evidence>
<reference evidence="3" key="1">
    <citation type="journal article" date="2021" name="PeerJ">
        <title>Extensive microbial diversity within the chicken gut microbiome revealed by metagenomics and culture.</title>
        <authorList>
            <person name="Gilroy R."/>
            <person name="Ravi A."/>
            <person name="Getino M."/>
            <person name="Pursley I."/>
            <person name="Horton D.L."/>
            <person name="Alikhan N.F."/>
            <person name="Baker D."/>
            <person name="Gharbi K."/>
            <person name="Hall N."/>
            <person name="Watson M."/>
            <person name="Adriaenssens E.M."/>
            <person name="Foster-Nyarko E."/>
            <person name="Jarju S."/>
            <person name="Secka A."/>
            <person name="Antonio M."/>
            <person name="Oren A."/>
            <person name="Chaudhuri R.R."/>
            <person name="La Ragione R."/>
            <person name="Hildebrand F."/>
            <person name="Pallen M.J."/>
        </authorList>
    </citation>
    <scope>NUCLEOTIDE SEQUENCE</scope>
    <source>
        <strain evidence="3">ChiHecec2B26-446</strain>
    </source>
</reference>
<protein>
    <submittedName>
        <fullName evidence="3">GNAT family N-acetyltransferase</fullName>
    </submittedName>
</protein>
<dbReference type="PROSITE" id="PS51186">
    <property type="entry name" value="GNAT"/>
    <property type="match status" value="1"/>
</dbReference>
<gene>
    <name evidence="3" type="ORF">H9894_10465</name>
</gene>
<reference evidence="3" key="2">
    <citation type="submission" date="2021-04" db="EMBL/GenBank/DDBJ databases">
        <authorList>
            <person name="Gilroy R."/>
        </authorList>
    </citation>
    <scope>NUCLEOTIDE SEQUENCE</scope>
    <source>
        <strain evidence="3">ChiHecec2B26-446</strain>
    </source>
</reference>
<evidence type="ECO:0000256" key="1">
    <source>
        <dbReference type="ARBA" id="ARBA00022679"/>
    </source>
</evidence>
<feature type="domain" description="N-acetyltransferase" evidence="2">
    <location>
        <begin position="15"/>
        <end position="188"/>
    </location>
</feature>
<dbReference type="CDD" id="cd04301">
    <property type="entry name" value="NAT_SF"/>
    <property type="match status" value="1"/>
</dbReference>
<dbReference type="PANTHER" id="PTHR13947:SF37">
    <property type="entry name" value="LD18367P"/>
    <property type="match status" value="1"/>
</dbReference>
<name>A0A9D1PZ59_9BACT</name>
<dbReference type="PANTHER" id="PTHR13947">
    <property type="entry name" value="GNAT FAMILY N-ACETYLTRANSFERASE"/>
    <property type="match status" value="1"/>
</dbReference>
<dbReference type="InterPro" id="IPR016181">
    <property type="entry name" value="Acyl_CoA_acyltransferase"/>
</dbReference>
<dbReference type="SUPFAM" id="SSF55729">
    <property type="entry name" value="Acyl-CoA N-acyltransferases (Nat)"/>
    <property type="match status" value="1"/>
</dbReference>
<evidence type="ECO:0000313" key="4">
    <source>
        <dbReference type="Proteomes" id="UP000886752"/>
    </source>
</evidence>
<sequence length="189" mass="20864">MSTLSPLSAASSGSPLFRKATEQDLDAITAIYDRILALEEAGSGTTGWVRHIYPTRDTALTALKRDDLFVQETDGQVTGAAVLNQLQVDVYKGAPWQHAAPDEKVMVLHTLVIDPLHKGKGLGRAFVRFYEDYALQQGCPFLRMDTNARNLPARAFYKKLNYQEIAIVPCVFNGIADVQLVLLEKKLSA</sequence>
<comment type="caution">
    <text evidence="3">The sequence shown here is derived from an EMBL/GenBank/DDBJ whole genome shotgun (WGS) entry which is preliminary data.</text>
</comment>
<accession>A0A9D1PZ59</accession>
<proteinExistence type="predicted"/>